<evidence type="ECO:0000313" key="2">
    <source>
        <dbReference type="Proteomes" id="UP000488956"/>
    </source>
</evidence>
<evidence type="ECO:0000313" key="1">
    <source>
        <dbReference type="EMBL" id="KAE9093289.1"/>
    </source>
</evidence>
<protein>
    <submittedName>
        <fullName evidence="1">Uncharacterized protein</fullName>
    </submittedName>
</protein>
<reference evidence="1 2" key="1">
    <citation type="submission" date="2018-09" db="EMBL/GenBank/DDBJ databases">
        <title>Genomic investigation of the strawberry pathogen Phytophthora fragariae indicates pathogenicity is determined by transcriptional variation in three key races.</title>
        <authorList>
            <person name="Adams T.M."/>
            <person name="Armitage A.D."/>
            <person name="Sobczyk M.K."/>
            <person name="Bates H.J."/>
            <person name="Dunwell J.M."/>
            <person name="Nellist C.F."/>
            <person name="Harrison R.J."/>
        </authorList>
    </citation>
    <scope>NUCLEOTIDE SEQUENCE [LARGE SCALE GENOMIC DNA]</scope>
    <source>
        <strain evidence="1 2">ONT-3</strain>
    </source>
</reference>
<dbReference type="EMBL" id="QXFX01001275">
    <property type="protein sequence ID" value="KAE9093289.1"/>
    <property type="molecule type" value="Genomic_DNA"/>
</dbReference>
<accession>A0A6G0KMU9</accession>
<proteinExistence type="predicted"/>
<dbReference type="Proteomes" id="UP000488956">
    <property type="component" value="Unassembled WGS sequence"/>
</dbReference>
<name>A0A6G0KMU9_9STRA</name>
<organism evidence="1 2">
    <name type="scientific">Phytophthora fragariae</name>
    <dbReference type="NCBI Taxonomy" id="53985"/>
    <lineage>
        <taxon>Eukaryota</taxon>
        <taxon>Sar</taxon>
        <taxon>Stramenopiles</taxon>
        <taxon>Oomycota</taxon>
        <taxon>Peronosporomycetes</taxon>
        <taxon>Peronosporales</taxon>
        <taxon>Peronosporaceae</taxon>
        <taxon>Phytophthora</taxon>
    </lineage>
</organism>
<gene>
    <name evidence="1" type="ORF">PF010_g17536</name>
</gene>
<comment type="caution">
    <text evidence="1">The sequence shown here is derived from an EMBL/GenBank/DDBJ whole genome shotgun (WGS) entry which is preliminary data.</text>
</comment>
<dbReference type="AlphaFoldDB" id="A0A6G0KMU9"/>
<sequence length="93" mass="10681">MNRLSRRDFAAFWNEGYVVGDIGISDDLRERAPPEVEDLNYVPIFRDVYNWQRDQFRRQANVNPLGEAVGEMHAMIAEMLATIYTGLTLSETG</sequence>